<evidence type="ECO:0000313" key="5">
    <source>
        <dbReference type="EMBL" id="MDP2566405.1"/>
    </source>
</evidence>
<evidence type="ECO:0000256" key="2">
    <source>
        <dbReference type="ARBA" id="ARBA00022618"/>
    </source>
</evidence>
<dbReference type="RefSeq" id="WP_305473021.1">
    <property type="nucleotide sequence ID" value="NZ_JAUYVT010000020.1"/>
</dbReference>
<gene>
    <name evidence="5" type="primary">scpB</name>
    <name evidence="5" type="ORF">Q8W34_17295</name>
</gene>
<evidence type="ECO:0000256" key="4">
    <source>
        <dbReference type="ARBA" id="ARBA00023306"/>
    </source>
</evidence>
<organism evidence="5 6">
    <name type="scientific">Pseudoalteromonas marina</name>
    <dbReference type="NCBI Taxonomy" id="267375"/>
    <lineage>
        <taxon>Bacteria</taxon>
        <taxon>Pseudomonadati</taxon>
        <taxon>Pseudomonadota</taxon>
        <taxon>Gammaproteobacteria</taxon>
        <taxon>Alteromonadales</taxon>
        <taxon>Pseudoalteromonadaceae</taxon>
        <taxon>Pseudoalteromonas</taxon>
    </lineage>
</organism>
<dbReference type="InterPro" id="IPR036390">
    <property type="entry name" value="WH_DNA-bd_sf"/>
</dbReference>
<dbReference type="PANTHER" id="PTHR34298">
    <property type="entry name" value="SEGREGATION AND CONDENSATION PROTEIN B"/>
    <property type="match status" value="1"/>
</dbReference>
<dbReference type="PIRSF" id="PIRSF019345">
    <property type="entry name" value="ScpB"/>
    <property type="match status" value="1"/>
</dbReference>
<dbReference type="EMBL" id="JAUYVT010000020">
    <property type="protein sequence ID" value="MDP2566405.1"/>
    <property type="molecule type" value="Genomic_DNA"/>
</dbReference>
<sequence length="212" mass="24264">MSDELNFQHIKKVTEAAIFANGSPITIPKMLETVFSDYDVKKRDVKKALLAIEEEYADKGINLIQLADGYTFETARDINHQLACLWEESPPKYSRALLETLALIAYKQPITRPQIEDIRGVSVSHTIMKTLKERQWIKAVGHMEVPGRPTLYGTTNEFLNYMRIKSLNQLPELPELKEDKHLGLINADDHLKNTDADKQMQLDNIDEEGLEK</sequence>
<keyword evidence="4" id="KW-0131">Cell cycle</keyword>
<proteinExistence type="predicted"/>
<dbReference type="Gene3D" id="1.10.10.10">
    <property type="entry name" value="Winged helix-like DNA-binding domain superfamily/Winged helix DNA-binding domain"/>
    <property type="match status" value="2"/>
</dbReference>
<reference evidence="5" key="1">
    <citation type="submission" date="2023-07" db="EMBL/GenBank/DDBJ databases">
        <title>Genome content predicts the carbon catabolic preferences of heterotrophic bacteria.</title>
        <authorList>
            <person name="Gralka M."/>
        </authorList>
    </citation>
    <scope>NUCLEOTIDE SEQUENCE</scope>
    <source>
        <strain evidence="5">4G09</strain>
    </source>
</reference>
<keyword evidence="2" id="KW-0132">Cell division</keyword>
<dbReference type="InterPro" id="IPR036388">
    <property type="entry name" value="WH-like_DNA-bd_sf"/>
</dbReference>
<comment type="caution">
    <text evidence="5">The sequence shown here is derived from an EMBL/GenBank/DDBJ whole genome shotgun (WGS) entry which is preliminary data.</text>
</comment>
<keyword evidence="6" id="KW-1185">Reference proteome</keyword>
<keyword evidence="1" id="KW-0963">Cytoplasm</keyword>
<evidence type="ECO:0000313" key="6">
    <source>
        <dbReference type="Proteomes" id="UP001177212"/>
    </source>
</evidence>
<evidence type="ECO:0000256" key="1">
    <source>
        <dbReference type="ARBA" id="ARBA00022490"/>
    </source>
</evidence>
<dbReference type="Pfam" id="PF04079">
    <property type="entry name" value="SMC_ScpB"/>
    <property type="match status" value="1"/>
</dbReference>
<accession>A0ABT9FIG7</accession>
<dbReference type="SUPFAM" id="SSF46785">
    <property type="entry name" value="Winged helix' DNA-binding domain"/>
    <property type="match status" value="2"/>
</dbReference>
<dbReference type="PANTHER" id="PTHR34298:SF2">
    <property type="entry name" value="SEGREGATION AND CONDENSATION PROTEIN B"/>
    <property type="match status" value="1"/>
</dbReference>
<evidence type="ECO:0000256" key="3">
    <source>
        <dbReference type="ARBA" id="ARBA00022829"/>
    </source>
</evidence>
<dbReference type="NCBIfam" id="TIGR00281">
    <property type="entry name" value="SMC-Scp complex subunit ScpB"/>
    <property type="match status" value="1"/>
</dbReference>
<dbReference type="Proteomes" id="UP001177212">
    <property type="component" value="Unassembled WGS sequence"/>
</dbReference>
<name>A0ABT9FIG7_9GAMM</name>
<dbReference type="InterPro" id="IPR005234">
    <property type="entry name" value="ScpB_csome_segregation"/>
</dbReference>
<protein>
    <submittedName>
        <fullName evidence="5">SMC-Scp complex subunit ScpB</fullName>
    </submittedName>
</protein>
<keyword evidence="3" id="KW-0159">Chromosome partition</keyword>